<evidence type="ECO:0000256" key="1">
    <source>
        <dbReference type="SAM" id="Phobius"/>
    </source>
</evidence>
<organism evidence="2 3">
    <name type="scientific">Kluyveromyces lactis (strain ATCC 8585 / CBS 2359 / DSM 70799 / NBRC 1267 / NRRL Y-1140 / WM37)</name>
    <name type="common">Yeast</name>
    <name type="synonym">Candida sphaerica</name>
    <dbReference type="NCBI Taxonomy" id="284590"/>
    <lineage>
        <taxon>Eukaryota</taxon>
        <taxon>Fungi</taxon>
        <taxon>Dikarya</taxon>
        <taxon>Ascomycota</taxon>
        <taxon>Saccharomycotina</taxon>
        <taxon>Saccharomycetes</taxon>
        <taxon>Saccharomycetales</taxon>
        <taxon>Saccharomycetaceae</taxon>
        <taxon>Kluyveromyces</taxon>
    </lineage>
</organism>
<dbReference type="EMBL" id="CR382126">
    <property type="protein sequence ID" value="CAG98559.1"/>
    <property type="molecule type" value="Genomic_DNA"/>
</dbReference>
<keyword evidence="1" id="KW-0472">Membrane</keyword>
<dbReference type="HOGENOM" id="CLU_101860_0_0_1"/>
<keyword evidence="1" id="KW-1133">Transmembrane helix</keyword>
<keyword evidence="3" id="KW-1185">Reference proteome</keyword>
<dbReference type="PaxDb" id="284590-Q6CJN8"/>
<protein>
    <submittedName>
        <fullName evidence="2">KLLA0F17160p</fullName>
    </submittedName>
</protein>
<sequence>MEELRATVLRHYLQLESIMIAWIRKVNFLKQYTDDPLSARITLFLVVMGGFALVNELYITIQMSALQMDTWEQLNSTKLDEDFIRNHRFIHDDSYHATEWFDEKSGLIIEEFESREKFFAKPVHVAHIYVRCQVIDEDTKKLLLDNPITFHIEFSPEEFENEKRPEFGCTLRLLKSKLYHFFKDGHFYDQFKQPSKTFTITKNVKIYNTMSEELPKNLDDIQLCFLKMETGDTIDCEFLV</sequence>
<dbReference type="KEGG" id="kla:KLLA0_F17160g"/>
<dbReference type="AlphaFoldDB" id="Q6CJN8"/>
<name>Q6CJN8_KLULA</name>
<dbReference type="Proteomes" id="UP000000598">
    <property type="component" value="Chromosome F"/>
</dbReference>
<evidence type="ECO:0000313" key="2">
    <source>
        <dbReference type="EMBL" id="CAG98559.1"/>
    </source>
</evidence>
<dbReference type="OMA" id="FEDRDKF"/>
<dbReference type="FunCoup" id="Q6CJN8">
    <property type="interactions" value="63"/>
</dbReference>
<feature type="transmembrane region" description="Helical" evidence="1">
    <location>
        <begin position="37"/>
        <end position="58"/>
    </location>
</feature>
<gene>
    <name evidence="2" type="ORF">KLLA0_F17160g</name>
</gene>
<proteinExistence type="predicted"/>
<dbReference type="eggNOG" id="ENOG502QRC6">
    <property type="taxonomic scope" value="Eukaryota"/>
</dbReference>
<evidence type="ECO:0000313" key="3">
    <source>
        <dbReference type="Proteomes" id="UP000000598"/>
    </source>
</evidence>
<accession>Q6CJN8</accession>
<reference evidence="2 3" key="1">
    <citation type="journal article" date="2004" name="Nature">
        <title>Genome evolution in yeasts.</title>
        <authorList>
            <consortium name="Genolevures"/>
            <person name="Dujon B."/>
            <person name="Sherman D."/>
            <person name="Fischer G."/>
            <person name="Durrens P."/>
            <person name="Casaregola S."/>
            <person name="Lafontaine I."/>
            <person name="de Montigny J."/>
            <person name="Marck C."/>
            <person name="Neuveglise C."/>
            <person name="Talla E."/>
            <person name="Goffard N."/>
            <person name="Frangeul L."/>
            <person name="Aigle M."/>
            <person name="Anthouard V."/>
            <person name="Babour A."/>
            <person name="Barbe V."/>
            <person name="Barnay S."/>
            <person name="Blanchin S."/>
            <person name="Beckerich J.M."/>
            <person name="Beyne E."/>
            <person name="Bleykasten C."/>
            <person name="Boisrame A."/>
            <person name="Boyer J."/>
            <person name="Cattolico L."/>
            <person name="Confanioleri F."/>
            <person name="de Daruvar A."/>
            <person name="Despons L."/>
            <person name="Fabre E."/>
            <person name="Fairhead C."/>
            <person name="Ferry-Dumazet H."/>
            <person name="Groppi A."/>
            <person name="Hantraye F."/>
            <person name="Hennequin C."/>
            <person name="Jauniaux N."/>
            <person name="Joyet P."/>
            <person name="Kachouri R."/>
            <person name="Kerrest A."/>
            <person name="Koszul R."/>
            <person name="Lemaire M."/>
            <person name="Lesur I."/>
            <person name="Ma L."/>
            <person name="Muller H."/>
            <person name="Nicaud J.M."/>
            <person name="Nikolski M."/>
            <person name="Oztas S."/>
            <person name="Ozier-Kalogeropoulos O."/>
            <person name="Pellenz S."/>
            <person name="Potier S."/>
            <person name="Richard G.F."/>
            <person name="Straub M.L."/>
            <person name="Suleau A."/>
            <person name="Swennene D."/>
            <person name="Tekaia F."/>
            <person name="Wesolowski-Louvel M."/>
            <person name="Westhof E."/>
            <person name="Wirth B."/>
            <person name="Zeniou-Meyer M."/>
            <person name="Zivanovic I."/>
            <person name="Bolotin-Fukuhara M."/>
            <person name="Thierry A."/>
            <person name="Bouchier C."/>
            <person name="Caudron B."/>
            <person name="Scarpelli C."/>
            <person name="Gaillardin C."/>
            <person name="Weissenbach J."/>
            <person name="Wincker P."/>
            <person name="Souciet J.L."/>
        </authorList>
    </citation>
    <scope>NUCLEOTIDE SEQUENCE [LARGE SCALE GENOMIC DNA]</scope>
    <source>
        <strain evidence="3">ATCC 8585 / CBS 2359 / DSM 70799 / NBRC 1267 / NRRL Y-1140 / WM37</strain>
    </source>
</reference>
<keyword evidence="1" id="KW-0812">Transmembrane</keyword>
<dbReference type="InParanoid" id="Q6CJN8"/>